<keyword evidence="3" id="KW-0378">Hydrolase</keyword>
<dbReference type="Pfam" id="PF00753">
    <property type="entry name" value="Lactamase_B"/>
    <property type="match status" value="1"/>
</dbReference>
<comment type="caution">
    <text evidence="6">The sequence shown here is derived from an EMBL/GenBank/DDBJ whole genome shotgun (WGS) entry which is preliminary data.</text>
</comment>
<feature type="domain" description="Metallo-beta-lactamase" evidence="5">
    <location>
        <begin position="58"/>
        <end position="221"/>
    </location>
</feature>
<protein>
    <submittedName>
        <fullName evidence="6">Metallo-beta-lactamase superfamily protein</fullName>
    </submittedName>
</protein>
<dbReference type="EMBL" id="ML978126">
    <property type="protein sequence ID" value="KAF2098452.1"/>
    <property type="molecule type" value="Genomic_DNA"/>
</dbReference>
<dbReference type="Gene3D" id="3.60.15.10">
    <property type="entry name" value="Ribonuclease Z/Hydroxyacylglutathione hydrolase-like"/>
    <property type="match status" value="1"/>
</dbReference>
<dbReference type="GO" id="GO:0046872">
    <property type="term" value="F:metal ion binding"/>
    <property type="evidence" value="ECO:0007669"/>
    <property type="project" value="UniProtKB-KW"/>
</dbReference>
<dbReference type="AlphaFoldDB" id="A0A9P4IF10"/>
<accession>A0A9P4IF10</accession>
<dbReference type="SUPFAM" id="SSF56281">
    <property type="entry name" value="Metallo-hydrolase/oxidoreductase"/>
    <property type="match status" value="1"/>
</dbReference>
<evidence type="ECO:0000256" key="4">
    <source>
        <dbReference type="ARBA" id="ARBA00022833"/>
    </source>
</evidence>
<evidence type="ECO:0000259" key="5">
    <source>
        <dbReference type="Pfam" id="PF00753"/>
    </source>
</evidence>
<evidence type="ECO:0000313" key="7">
    <source>
        <dbReference type="Proteomes" id="UP000799772"/>
    </source>
</evidence>
<proteinExistence type="inferred from homology"/>
<sequence length="383" mass="42540">MSSELLAPAAPAPELHLPPGDKTVTVKVINTTCFIQTTNISRFMHPQMKGHDKLTAPAYSFLIEHESHGETRRLVFDLGVRKDWENMAPVMVKMVTDGTWDLYTEKNVADILTETGIDTKSIEAVIWSHWHFDHIGDPSTFPKSTDLIVGPGFKEALLPGYPANENAPFLESDYSGRSLREIDFEKEGGGLTLGRFAAFDYFGDGSFYLLDAPGHAVGHICGLARTSLSPPTFILMGADSCHHGGEFRPSQYLPLPKHIVPNPINPRRTGAWPRATHSGSVCPGSLFLDIHFKKSPTQPFYELSPNGVHHDKETTEKTIEKIQEFDVNPNVFVCMAHDEHLLDVIDFYPKSANDWKQRGWAEDSKWMFLGDLSAGLGNVAGKL</sequence>
<comment type="similarity">
    <text evidence="1">Belongs to the metallo-beta-lactamase superfamily.</text>
</comment>
<dbReference type="GO" id="GO:0016787">
    <property type="term" value="F:hydrolase activity"/>
    <property type="evidence" value="ECO:0007669"/>
    <property type="project" value="UniProtKB-KW"/>
</dbReference>
<name>A0A9P4IF10_9PEZI</name>
<keyword evidence="2" id="KW-0479">Metal-binding</keyword>
<evidence type="ECO:0000256" key="3">
    <source>
        <dbReference type="ARBA" id="ARBA00022801"/>
    </source>
</evidence>
<evidence type="ECO:0000256" key="2">
    <source>
        <dbReference type="ARBA" id="ARBA00022723"/>
    </source>
</evidence>
<dbReference type="PANTHER" id="PTHR42978:SF5">
    <property type="entry name" value="METALLO-BETA-LACTAMASE DOMAIN-CONTAINING PROTEIN"/>
    <property type="match status" value="1"/>
</dbReference>
<reference evidence="6" key="1">
    <citation type="journal article" date="2020" name="Stud. Mycol.">
        <title>101 Dothideomycetes genomes: a test case for predicting lifestyles and emergence of pathogens.</title>
        <authorList>
            <person name="Haridas S."/>
            <person name="Albert R."/>
            <person name="Binder M."/>
            <person name="Bloem J."/>
            <person name="Labutti K."/>
            <person name="Salamov A."/>
            <person name="Andreopoulos B."/>
            <person name="Baker S."/>
            <person name="Barry K."/>
            <person name="Bills G."/>
            <person name="Bluhm B."/>
            <person name="Cannon C."/>
            <person name="Castanera R."/>
            <person name="Culley D."/>
            <person name="Daum C."/>
            <person name="Ezra D."/>
            <person name="Gonzalez J."/>
            <person name="Henrissat B."/>
            <person name="Kuo A."/>
            <person name="Liang C."/>
            <person name="Lipzen A."/>
            <person name="Lutzoni F."/>
            <person name="Magnuson J."/>
            <person name="Mondo S."/>
            <person name="Nolan M."/>
            <person name="Ohm R."/>
            <person name="Pangilinan J."/>
            <person name="Park H.-J."/>
            <person name="Ramirez L."/>
            <person name="Alfaro M."/>
            <person name="Sun H."/>
            <person name="Tritt A."/>
            <person name="Yoshinaga Y."/>
            <person name="Zwiers L.-H."/>
            <person name="Turgeon B."/>
            <person name="Goodwin S."/>
            <person name="Spatafora J."/>
            <person name="Crous P."/>
            <person name="Grigoriev I."/>
        </authorList>
    </citation>
    <scope>NUCLEOTIDE SEQUENCE</scope>
    <source>
        <strain evidence="6">CBS 133067</strain>
    </source>
</reference>
<organism evidence="6 7">
    <name type="scientific">Rhizodiscina lignyota</name>
    <dbReference type="NCBI Taxonomy" id="1504668"/>
    <lineage>
        <taxon>Eukaryota</taxon>
        <taxon>Fungi</taxon>
        <taxon>Dikarya</taxon>
        <taxon>Ascomycota</taxon>
        <taxon>Pezizomycotina</taxon>
        <taxon>Dothideomycetes</taxon>
        <taxon>Pleosporomycetidae</taxon>
        <taxon>Aulographales</taxon>
        <taxon>Rhizodiscinaceae</taxon>
        <taxon>Rhizodiscina</taxon>
    </lineage>
</organism>
<keyword evidence="4" id="KW-0862">Zinc</keyword>
<dbReference type="CDD" id="cd07730">
    <property type="entry name" value="metallo-hydrolase-like_MBL-fold"/>
    <property type="match status" value="1"/>
</dbReference>
<gene>
    <name evidence="6" type="ORF">NA57DRAFT_75697</name>
</gene>
<evidence type="ECO:0000313" key="6">
    <source>
        <dbReference type="EMBL" id="KAF2098452.1"/>
    </source>
</evidence>
<dbReference type="InterPro" id="IPR001279">
    <property type="entry name" value="Metallo-B-lactamas"/>
</dbReference>
<dbReference type="InterPro" id="IPR051013">
    <property type="entry name" value="MBL_superfamily_lactonases"/>
</dbReference>
<dbReference type="OrthoDB" id="10250730at2759"/>
<keyword evidence="7" id="KW-1185">Reference proteome</keyword>
<dbReference type="PANTHER" id="PTHR42978">
    <property type="entry name" value="QUORUM-QUENCHING LACTONASE YTNP-RELATED-RELATED"/>
    <property type="match status" value="1"/>
</dbReference>
<dbReference type="InterPro" id="IPR036866">
    <property type="entry name" value="RibonucZ/Hydroxyglut_hydro"/>
</dbReference>
<evidence type="ECO:0000256" key="1">
    <source>
        <dbReference type="ARBA" id="ARBA00007749"/>
    </source>
</evidence>
<dbReference type="Proteomes" id="UP000799772">
    <property type="component" value="Unassembled WGS sequence"/>
</dbReference>